<dbReference type="Gene3D" id="3.40.630.30">
    <property type="match status" value="1"/>
</dbReference>
<dbReference type="KEGG" id="pta:HPL003_17235"/>
<organism evidence="2 3">
    <name type="scientific">Paenibacillus terrae (strain HPL-003)</name>
    <dbReference type="NCBI Taxonomy" id="985665"/>
    <lineage>
        <taxon>Bacteria</taxon>
        <taxon>Bacillati</taxon>
        <taxon>Bacillota</taxon>
        <taxon>Bacilli</taxon>
        <taxon>Bacillales</taxon>
        <taxon>Paenibacillaceae</taxon>
        <taxon>Paenibacillus</taxon>
    </lineage>
</organism>
<dbReference type="CDD" id="cd04301">
    <property type="entry name" value="NAT_SF"/>
    <property type="match status" value="1"/>
</dbReference>
<dbReference type="EMBL" id="CP003107">
    <property type="protein sequence ID" value="AET60191.1"/>
    <property type="molecule type" value="Genomic_DNA"/>
</dbReference>
<evidence type="ECO:0000313" key="2">
    <source>
        <dbReference type="EMBL" id="AET60191.1"/>
    </source>
</evidence>
<keyword evidence="2" id="KW-0808">Transferase</keyword>
<dbReference type="AlphaFoldDB" id="G7VZ97"/>
<dbReference type="HOGENOM" id="CLU_3064323_0_0_9"/>
<dbReference type="SUPFAM" id="SSF55729">
    <property type="entry name" value="Acyl-CoA N-acyltransferases (Nat)"/>
    <property type="match status" value="1"/>
</dbReference>
<dbReference type="STRING" id="985665.HPL003_17235"/>
<proteinExistence type="predicted"/>
<gene>
    <name evidence="2" type="ordered locus">HPL003_17235</name>
</gene>
<dbReference type="InterPro" id="IPR000182">
    <property type="entry name" value="GNAT_dom"/>
</dbReference>
<dbReference type="OrthoDB" id="9799092at2"/>
<reference evidence="3" key="1">
    <citation type="submission" date="2011-11" db="EMBL/GenBank/DDBJ databases">
        <title>Complete sequence of Paenibacillus terrae HPL-003.</title>
        <authorList>
            <person name="Shin S.H."/>
            <person name="Kim S."/>
            <person name="Kim J.Y."/>
        </authorList>
    </citation>
    <scope>NUCLEOTIDE SEQUENCE [LARGE SCALE GENOMIC DNA]</scope>
    <source>
        <strain evidence="3">HPL-003</strain>
    </source>
</reference>
<reference key="2">
    <citation type="submission" date="2011-11" db="EMBL/GenBank/DDBJ databases">
        <authorList>
            <person name="Shin S.H."/>
            <person name="Kim S."/>
            <person name="Kim J.Y."/>
        </authorList>
    </citation>
    <scope>NUCLEOTIDE SEQUENCE</scope>
    <source>
        <strain>HPL-003</strain>
    </source>
</reference>
<feature type="domain" description="N-acetyltransferase" evidence="1">
    <location>
        <begin position="9"/>
        <end position="40"/>
    </location>
</feature>
<dbReference type="Proteomes" id="UP000005876">
    <property type="component" value="Chromosome"/>
</dbReference>
<evidence type="ECO:0000313" key="3">
    <source>
        <dbReference type="Proteomes" id="UP000005876"/>
    </source>
</evidence>
<accession>G7VZ97</accession>
<reference evidence="2 3" key="3">
    <citation type="journal article" date="2012" name="J. Bacteriol.">
        <title>Genome Sequence of Paenibacillus terrae HPL-003, a Xylanase-Producing Bacterium Isolated from Soil Found in Forest Residue.</title>
        <authorList>
            <person name="Shin S.H."/>
            <person name="Kim S."/>
            <person name="Kim J.Y."/>
            <person name="Song H.Y."/>
            <person name="Cho S.J."/>
            <person name="Kim D.R."/>
            <person name="Lee K.I."/>
            <person name="Lim H.K."/>
            <person name="Park N.J."/>
            <person name="Hwang I.T."/>
            <person name="Yang K.S."/>
        </authorList>
    </citation>
    <scope>NUCLEOTIDE SEQUENCE [LARGE SCALE GENOMIC DNA]</scope>
    <source>
        <strain evidence="2 3">HPL-003</strain>
    </source>
</reference>
<name>G7VZ97_PAETH</name>
<dbReference type="GO" id="GO:0016747">
    <property type="term" value="F:acyltransferase activity, transferring groups other than amino-acyl groups"/>
    <property type="evidence" value="ECO:0007669"/>
    <property type="project" value="InterPro"/>
</dbReference>
<dbReference type="InterPro" id="IPR016181">
    <property type="entry name" value="Acyl_CoA_acyltransferase"/>
</dbReference>
<dbReference type="Pfam" id="PF00583">
    <property type="entry name" value="Acetyltransf_1"/>
    <property type="match status" value="1"/>
</dbReference>
<protein>
    <submittedName>
        <fullName evidence="2">GNAT family acetyltransferase</fullName>
    </submittedName>
</protein>
<sequence>MTGFQREQKIKTQHKGMIGGVYVSSTYRGQGIAKELLSKVSAINGERFWRNEN</sequence>
<evidence type="ECO:0000259" key="1">
    <source>
        <dbReference type="Pfam" id="PF00583"/>
    </source>
</evidence>